<proteinExistence type="predicted"/>
<reference evidence="1 2" key="1">
    <citation type="submission" date="2020-02" db="EMBL/GenBank/DDBJ databases">
        <title>Thermophilic hydrogen producing bacteria, Caloranaerobacter azorensis.</title>
        <authorList>
            <person name="Baek K."/>
        </authorList>
    </citation>
    <scope>NUCLEOTIDE SEQUENCE [LARGE SCALE GENOMIC DNA]</scope>
    <source>
        <strain evidence="1 2">T3-1</strain>
    </source>
</reference>
<dbReference type="InterPro" id="IPR038628">
    <property type="entry name" value="XkdM-like_sf"/>
</dbReference>
<sequence>MSDRNRMSLREGKVFIDGEQILDLVKCEIYFTPEVVESRSVGQKGKSRRYLGYDITGSITEYKSTPWIKEIIKKYKQTGATPKLTIQGIQDDLNSDYGQAYGSDKITVVDAVLTGDLPLLMLDSEGELVQNEIEFGAADVIF</sequence>
<name>A0A6P1YB36_9FIRM</name>
<evidence type="ECO:0000313" key="2">
    <source>
        <dbReference type="Proteomes" id="UP000464452"/>
    </source>
</evidence>
<evidence type="ECO:0000313" key="1">
    <source>
        <dbReference type="EMBL" id="QIB26102.1"/>
    </source>
</evidence>
<dbReference type="Proteomes" id="UP000464452">
    <property type="component" value="Chromosome"/>
</dbReference>
<dbReference type="SUPFAM" id="SSF69279">
    <property type="entry name" value="Phage tail proteins"/>
    <property type="match status" value="1"/>
</dbReference>
<dbReference type="InterPro" id="IPR018989">
    <property type="entry name" value="DUF2001"/>
</dbReference>
<dbReference type="Gene3D" id="2.30.110.40">
    <property type="entry name" value="Phage tail tube protein"/>
    <property type="match status" value="1"/>
</dbReference>
<dbReference type="KEGG" id="cazo:G3A45_01520"/>
<dbReference type="EMBL" id="CP048617">
    <property type="protein sequence ID" value="QIB26102.1"/>
    <property type="molecule type" value="Genomic_DNA"/>
</dbReference>
<gene>
    <name evidence="1" type="ORF">G3A45_01520</name>
</gene>
<organism evidence="1 2">
    <name type="scientific">Caloranaerobacter azorensis</name>
    <dbReference type="NCBI Taxonomy" id="116090"/>
    <lineage>
        <taxon>Bacteria</taxon>
        <taxon>Bacillati</taxon>
        <taxon>Bacillota</taxon>
        <taxon>Tissierellia</taxon>
        <taxon>Tissierellales</taxon>
        <taxon>Thermohalobacteraceae</taxon>
        <taxon>Caloranaerobacter</taxon>
    </lineage>
</organism>
<dbReference type="AlphaFoldDB" id="A0A6P1YB36"/>
<dbReference type="Pfam" id="PF09393">
    <property type="entry name" value="DUF2001"/>
    <property type="match status" value="1"/>
</dbReference>
<protein>
    <submittedName>
        <fullName evidence="1">Uncharacterized protein</fullName>
    </submittedName>
</protein>
<dbReference type="RefSeq" id="WP_163234282.1">
    <property type="nucleotide sequence ID" value="NZ_CP048617.1"/>
</dbReference>
<accession>A0A6P1YB36</accession>